<proteinExistence type="predicted"/>
<gene>
    <name evidence="2" type="ORF">UFOPK3957_00561</name>
</gene>
<feature type="region of interest" description="Disordered" evidence="1">
    <location>
        <begin position="35"/>
        <end position="56"/>
    </location>
</feature>
<sequence length="56" mass="6509">MATFITVQRSRRLDEFVHARSFREGRGVHALRHMRRPGRAANIRPGAPRQRDRSGN</sequence>
<protein>
    <submittedName>
        <fullName evidence="2">Unannotated protein</fullName>
    </submittedName>
</protein>
<evidence type="ECO:0000256" key="1">
    <source>
        <dbReference type="SAM" id="MobiDB-lite"/>
    </source>
</evidence>
<evidence type="ECO:0000313" key="2">
    <source>
        <dbReference type="EMBL" id="CAB4982778.1"/>
    </source>
</evidence>
<dbReference type="EMBL" id="CAFBOM010000072">
    <property type="protein sequence ID" value="CAB4982778.1"/>
    <property type="molecule type" value="Genomic_DNA"/>
</dbReference>
<accession>A0A6J7MRW7</accession>
<name>A0A6J7MRW7_9ZZZZ</name>
<dbReference type="AlphaFoldDB" id="A0A6J7MRW7"/>
<reference evidence="2" key="1">
    <citation type="submission" date="2020-05" db="EMBL/GenBank/DDBJ databases">
        <authorList>
            <person name="Chiriac C."/>
            <person name="Salcher M."/>
            <person name="Ghai R."/>
            <person name="Kavagutti S V."/>
        </authorList>
    </citation>
    <scope>NUCLEOTIDE SEQUENCE</scope>
</reference>
<organism evidence="2">
    <name type="scientific">freshwater metagenome</name>
    <dbReference type="NCBI Taxonomy" id="449393"/>
    <lineage>
        <taxon>unclassified sequences</taxon>
        <taxon>metagenomes</taxon>
        <taxon>ecological metagenomes</taxon>
    </lineage>
</organism>